<dbReference type="PANTHER" id="PTHR10829">
    <property type="entry name" value="CORTACTIN AND DREBRIN"/>
    <property type="match status" value="1"/>
</dbReference>
<accession>A0A668A3D8</accession>
<dbReference type="SUPFAM" id="SSF55753">
    <property type="entry name" value="Actin depolymerizing proteins"/>
    <property type="match status" value="1"/>
</dbReference>
<dbReference type="GO" id="GO:0014069">
    <property type="term" value="C:postsynaptic density"/>
    <property type="evidence" value="ECO:0007669"/>
    <property type="project" value="TreeGrafter"/>
</dbReference>
<dbReference type="Ensembl" id="ENSMMDT00005046611.1">
    <property type="protein sequence ID" value="ENSMMDP00005045713.1"/>
    <property type="gene ID" value="ENSMMDG00005020953.1"/>
</dbReference>
<evidence type="ECO:0000313" key="2">
    <source>
        <dbReference type="Proteomes" id="UP000472263"/>
    </source>
</evidence>
<dbReference type="GO" id="GO:0005884">
    <property type="term" value="C:actin filament"/>
    <property type="evidence" value="ECO:0007669"/>
    <property type="project" value="TreeGrafter"/>
</dbReference>
<dbReference type="Proteomes" id="UP000472263">
    <property type="component" value="Chromosome 12"/>
</dbReference>
<dbReference type="GO" id="GO:0005769">
    <property type="term" value="C:early endosome"/>
    <property type="evidence" value="ECO:0007669"/>
    <property type="project" value="UniProtKB-SubCell"/>
</dbReference>
<reference evidence="1" key="2">
    <citation type="submission" date="2025-08" db="UniProtKB">
        <authorList>
            <consortium name="Ensembl"/>
        </authorList>
    </citation>
    <scope>IDENTIFICATION</scope>
</reference>
<name>A0A668A3D8_9TELE</name>
<evidence type="ECO:0000313" key="1">
    <source>
        <dbReference type="Ensembl" id="ENSMMDP00005045713.1"/>
    </source>
</evidence>
<dbReference type="GO" id="GO:0030864">
    <property type="term" value="C:cortical actin cytoskeleton"/>
    <property type="evidence" value="ECO:0007669"/>
    <property type="project" value="TreeGrafter"/>
</dbReference>
<dbReference type="PANTHER" id="PTHR10829:SF12">
    <property type="entry name" value="DREBRIN-LIKE PROTEIN"/>
    <property type="match status" value="1"/>
</dbReference>
<dbReference type="AlphaFoldDB" id="A0A668A3D8"/>
<dbReference type="GO" id="GO:0051015">
    <property type="term" value="F:actin filament binding"/>
    <property type="evidence" value="ECO:0007669"/>
    <property type="project" value="TreeGrafter"/>
</dbReference>
<protein>
    <recommendedName>
        <fullName evidence="3">ADF-H domain-containing protein</fullName>
    </recommendedName>
</protein>
<dbReference type="GO" id="GO:0001726">
    <property type="term" value="C:ruffle"/>
    <property type="evidence" value="ECO:0007669"/>
    <property type="project" value="UniProtKB-SubCell"/>
</dbReference>
<reference evidence="1" key="1">
    <citation type="submission" date="2019-06" db="EMBL/GenBank/DDBJ databases">
        <authorList>
            <consortium name="Wellcome Sanger Institute Data Sharing"/>
        </authorList>
    </citation>
    <scope>NUCLEOTIDE SEQUENCE [LARGE SCALE GENOMIC DNA]</scope>
</reference>
<dbReference type="GO" id="GO:0045211">
    <property type="term" value="C:postsynaptic membrane"/>
    <property type="evidence" value="ECO:0007669"/>
    <property type="project" value="TreeGrafter"/>
</dbReference>
<dbReference type="GO" id="GO:0030425">
    <property type="term" value="C:dendrite"/>
    <property type="evidence" value="ECO:0007669"/>
    <property type="project" value="TreeGrafter"/>
</dbReference>
<sequence>MAVNLSKNGSALMAAYKEVIDAKADTNWALFTYEGNSNAIRLAEKGGKI</sequence>
<evidence type="ECO:0008006" key="3">
    <source>
        <dbReference type="Google" id="ProtNLM"/>
    </source>
</evidence>
<dbReference type="GeneTree" id="ENSGT00940000156732"/>
<dbReference type="GO" id="GO:0098974">
    <property type="term" value="P:postsynaptic actin cytoskeleton organization"/>
    <property type="evidence" value="ECO:0007669"/>
    <property type="project" value="TreeGrafter"/>
</dbReference>
<dbReference type="Gene3D" id="3.40.20.10">
    <property type="entry name" value="Severin"/>
    <property type="match status" value="1"/>
</dbReference>
<keyword evidence="2" id="KW-1185">Reference proteome</keyword>
<proteinExistence type="predicted"/>
<dbReference type="GO" id="GO:0070161">
    <property type="term" value="C:anchoring junction"/>
    <property type="evidence" value="ECO:0007669"/>
    <property type="project" value="UniProtKB-SubCell"/>
</dbReference>
<dbReference type="GO" id="GO:0061003">
    <property type="term" value="P:positive regulation of dendritic spine morphogenesis"/>
    <property type="evidence" value="ECO:0007669"/>
    <property type="project" value="TreeGrafter"/>
</dbReference>
<dbReference type="GO" id="GO:0030136">
    <property type="term" value="C:clathrin-coated vesicle"/>
    <property type="evidence" value="ECO:0007669"/>
    <property type="project" value="UniProtKB-SubCell"/>
</dbReference>
<dbReference type="GO" id="GO:0045773">
    <property type="term" value="P:positive regulation of axon extension"/>
    <property type="evidence" value="ECO:0007669"/>
    <property type="project" value="TreeGrafter"/>
</dbReference>
<dbReference type="GO" id="GO:0030833">
    <property type="term" value="P:regulation of actin filament polymerization"/>
    <property type="evidence" value="ECO:0007669"/>
    <property type="project" value="TreeGrafter"/>
</dbReference>
<dbReference type="GO" id="GO:0030027">
    <property type="term" value="C:lamellipodium"/>
    <property type="evidence" value="ECO:0007669"/>
    <property type="project" value="UniProtKB-SubCell"/>
</dbReference>
<reference evidence="1" key="3">
    <citation type="submission" date="2025-09" db="UniProtKB">
        <authorList>
            <consortium name="Ensembl"/>
        </authorList>
    </citation>
    <scope>IDENTIFICATION</scope>
</reference>
<dbReference type="InParanoid" id="A0A668A3D8"/>
<organism evidence="1 2">
    <name type="scientific">Myripristis murdjan</name>
    <name type="common">pinecone soldierfish</name>
    <dbReference type="NCBI Taxonomy" id="586833"/>
    <lineage>
        <taxon>Eukaryota</taxon>
        <taxon>Metazoa</taxon>
        <taxon>Chordata</taxon>
        <taxon>Craniata</taxon>
        <taxon>Vertebrata</taxon>
        <taxon>Euteleostomi</taxon>
        <taxon>Actinopterygii</taxon>
        <taxon>Neopterygii</taxon>
        <taxon>Teleostei</taxon>
        <taxon>Neoteleostei</taxon>
        <taxon>Acanthomorphata</taxon>
        <taxon>Holocentriformes</taxon>
        <taxon>Holocentridae</taxon>
        <taxon>Myripristis</taxon>
    </lineage>
</organism>
<dbReference type="InterPro" id="IPR029006">
    <property type="entry name" value="ADF-H/Gelsolin-like_dom_sf"/>
</dbReference>
<dbReference type="GO" id="GO:0048812">
    <property type="term" value="P:neuron projection morphogenesis"/>
    <property type="evidence" value="ECO:0007669"/>
    <property type="project" value="TreeGrafter"/>
</dbReference>
<dbReference type="GO" id="GO:0030427">
    <property type="term" value="C:site of polarized growth"/>
    <property type="evidence" value="ECO:0007669"/>
    <property type="project" value="TreeGrafter"/>
</dbReference>